<proteinExistence type="predicted"/>
<evidence type="ECO:0000313" key="7">
    <source>
        <dbReference type="Proteomes" id="UP000632138"/>
    </source>
</evidence>
<protein>
    <submittedName>
        <fullName evidence="6">TetR family transcriptional regulator</fullName>
    </submittedName>
</protein>
<feature type="DNA-binding region" description="H-T-H motif" evidence="4">
    <location>
        <begin position="29"/>
        <end position="48"/>
    </location>
</feature>
<accession>A0ABS2A3K6</accession>
<keyword evidence="7" id="KW-1185">Reference proteome</keyword>
<dbReference type="Gene3D" id="1.10.357.10">
    <property type="entry name" value="Tetracycline Repressor, domain 2"/>
    <property type="match status" value="1"/>
</dbReference>
<dbReference type="Pfam" id="PF00440">
    <property type="entry name" value="TetR_N"/>
    <property type="match status" value="1"/>
</dbReference>
<comment type="caution">
    <text evidence="6">The sequence shown here is derived from an EMBL/GenBank/DDBJ whole genome shotgun (WGS) entry which is preliminary data.</text>
</comment>
<feature type="domain" description="HTH tetR-type" evidence="5">
    <location>
        <begin position="6"/>
        <end position="66"/>
    </location>
</feature>
<keyword evidence="3" id="KW-0804">Transcription</keyword>
<evidence type="ECO:0000256" key="2">
    <source>
        <dbReference type="ARBA" id="ARBA00023125"/>
    </source>
</evidence>
<keyword evidence="1" id="KW-0805">Transcription regulation</keyword>
<name>A0ABS2A3K6_9ACTN</name>
<reference evidence="6 7" key="1">
    <citation type="submission" date="2021-01" db="EMBL/GenBank/DDBJ databases">
        <title>Actinoplanes sp. nov. LDG1-06 isolated from lichen.</title>
        <authorList>
            <person name="Saeng-In P."/>
            <person name="Phongsopitanun W."/>
            <person name="Kanchanasin P."/>
            <person name="Yuki M."/>
            <person name="Kudo T."/>
            <person name="Ohkuma M."/>
            <person name="Tanasupawat S."/>
        </authorList>
    </citation>
    <scope>NUCLEOTIDE SEQUENCE [LARGE SCALE GENOMIC DNA]</scope>
    <source>
        <strain evidence="6 7">LDG1-06</strain>
    </source>
</reference>
<organism evidence="6 7">
    <name type="scientific">Paractinoplanes ovalisporus</name>
    <dbReference type="NCBI Taxonomy" id="2810368"/>
    <lineage>
        <taxon>Bacteria</taxon>
        <taxon>Bacillati</taxon>
        <taxon>Actinomycetota</taxon>
        <taxon>Actinomycetes</taxon>
        <taxon>Micromonosporales</taxon>
        <taxon>Micromonosporaceae</taxon>
        <taxon>Paractinoplanes</taxon>
    </lineage>
</organism>
<keyword evidence="2 4" id="KW-0238">DNA-binding</keyword>
<dbReference type="SUPFAM" id="SSF46689">
    <property type="entry name" value="Homeodomain-like"/>
    <property type="match status" value="1"/>
</dbReference>
<dbReference type="PROSITE" id="PS50977">
    <property type="entry name" value="HTH_TETR_2"/>
    <property type="match status" value="1"/>
</dbReference>
<evidence type="ECO:0000256" key="3">
    <source>
        <dbReference type="ARBA" id="ARBA00023163"/>
    </source>
</evidence>
<dbReference type="EMBL" id="JAENHP010000001">
    <property type="protein sequence ID" value="MBM2614429.1"/>
    <property type="molecule type" value="Genomic_DNA"/>
</dbReference>
<dbReference type="PANTHER" id="PTHR30055">
    <property type="entry name" value="HTH-TYPE TRANSCRIPTIONAL REGULATOR RUTR"/>
    <property type="match status" value="1"/>
</dbReference>
<dbReference type="InterPro" id="IPR001647">
    <property type="entry name" value="HTH_TetR"/>
</dbReference>
<dbReference type="PROSITE" id="PS01081">
    <property type="entry name" value="HTH_TETR_1"/>
    <property type="match status" value="1"/>
</dbReference>
<evidence type="ECO:0000256" key="4">
    <source>
        <dbReference type="PROSITE-ProRule" id="PRU00335"/>
    </source>
</evidence>
<evidence type="ECO:0000313" key="6">
    <source>
        <dbReference type="EMBL" id="MBM2614429.1"/>
    </source>
</evidence>
<dbReference type="InterPro" id="IPR009057">
    <property type="entry name" value="Homeodomain-like_sf"/>
</dbReference>
<gene>
    <name evidence="6" type="ORF">JIG36_02505</name>
</gene>
<dbReference type="InterPro" id="IPR023772">
    <property type="entry name" value="DNA-bd_HTH_TetR-type_CS"/>
</dbReference>
<dbReference type="Proteomes" id="UP000632138">
    <property type="component" value="Unassembled WGS sequence"/>
</dbReference>
<dbReference type="InterPro" id="IPR050109">
    <property type="entry name" value="HTH-type_TetR-like_transc_reg"/>
</dbReference>
<dbReference type="PRINTS" id="PR00455">
    <property type="entry name" value="HTHTETR"/>
</dbReference>
<evidence type="ECO:0000256" key="1">
    <source>
        <dbReference type="ARBA" id="ARBA00023015"/>
    </source>
</evidence>
<evidence type="ECO:0000259" key="5">
    <source>
        <dbReference type="PROSITE" id="PS50977"/>
    </source>
</evidence>
<dbReference type="PANTHER" id="PTHR30055:SF238">
    <property type="entry name" value="MYCOFACTOCIN BIOSYNTHESIS TRANSCRIPTIONAL REGULATOR MFTR-RELATED"/>
    <property type="match status" value="1"/>
</dbReference>
<dbReference type="RefSeq" id="WP_203374323.1">
    <property type="nucleotide sequence ID" value="NZ_JAENHP010000001.1"/>
</dbReference>
<sequence length="186" mass="20403">MARWDPGAEERLRQAALELFREHGYDAVTVTQIAERAGLTRRSFFRYFPDKREVLFAGSERLPAAMAEAVRRAGGDVLAAVAEVGGQLVELLDRPGERRAIIDGSAELQERERTKMAAVTAAVEEVLLEGGTDPVRARLLAQIALVTFENAYAKWLATDGTAPFTRAVDEVTATIRGVVDENARHP</sequence>